<dbReference type="AlphaFoldDB" id="A0A8T6Z846"/>
<dbReference type="PANTHER" id="PTHR43065:SF46">
    <property type="entry name" value="C4-DICARBOXYLATE TRANSPORT SENSOR PROTEIN DCTB"/>
    <property type="match status" value="1"/>
</dbReference>
<dbReference type="Gene3D" id="6.10.250.3020">
    <property type="match status" value="1"/>
</dbReference>
<dbReference type="SMART" id="SM00387">
    <property type="entry name" value="HATPase_c"/>
    <property type="match status" value="1"/>
</dbReference>
<comment type="subcellular location">
    <subcellularLocation>
        <location evidence="2">Cell inner membrane</location>
        <topology evidence="2">Multi-pass membrane protein</topology>
    </subcellularLocation>
</comment>
<reference evidence="18" key="2">
    <citation type="submission" date="2020-04" db="EMBL/GenBank/DDBJ databases">
        <authorList>
            <person name="Alexandrino P."/>
            <person name="Mendonca T."/>
            <person name="Guaman L."/>
            <person name="Cherix J."/>
            <person name="Lozano-Sakalauskas G."/>
            <person name="Fujita A."/>
            <person name="Filho E.R."/>
            <person name="Long P."/>
            <person name="Padilla G."/>
            <person name="Taciro M.K."/>
            <person name="Gomez J.G."/>
            <person name="Silva L.F."/>
            <person name="Torres M."/>
        </authorList>
    </citation>
    <scope>NUCLEOTIDE SEQUENCE</scope>
    <source>
        <strain evidence="18">LMG 19450</strain>
    </source>
</reference>
<evidence type="ECO:0000256" key="3">
    <source>
        <dbReference type="ARBA" id="ARBA00012438"/>
    </source>
</evidence>
<dbReference type="InterPro" id="IPR036890">
    <property type="entry name" value="HATPase_C_sf"/>
</dbReference>
<keyword evidence="4" id="KW-1003">Cell membrane</keyword>
<evidence type="ECO:0000313" key="18">
    <source>
        <dbReference type="EMBL" id="NLP61307.1"/>
    </source>
</evidence>
<evidence type="ECO:0000256" key="6">
    <source>
        <dbReference type="ARBA" id="ARBA00022553"/>
    </source>
</evidence>
<reference evidence="18" key="1">
    <citation type="journal article" date="2015" name="Genome Announc.">
        <title>Draft Genome Sequence of the Polyhydroxyalkanoate-Producing Bacterium Burkholderia sacchari LMG 19450 Isolated from Brazilian Sugarcane Plantation Soil.</title>
        <authorList>
            <person name="Alexandrino P.M."/>
            <person name="Mendonca T.T."/>
            <person name="Guaman Bautista L.P."/>
            <person name="Cherix J."/>
            <person name="Lozano-Sakalauskas G.C."/>
            <person name="Fujita A."/>
            <person name="Ramos Filho E."/>
            <person name="Long P."/>
            <person name="Padilla G."/>
            <person name="Taciro M.K."/>
            <person name="Gomez J.G."/>
            <person name="Silva L.F."/>
        </authorList>
    </citation>
    <scope>NUCLEOTIDE SEQUENCE</scope>
    <source>
        <strain evidence="18">LMG 19450</strain>
    </source>
</reference>
<comment type="caution">
    <text evidence="18">The sequence shown here is derived from an EMBL/GenBank/DDBJ whole genome shotgun (WGS) entry which is preliminary data.</text>
</comment>
<dbReference type="PANTHER" id="PTHR43065">
    <property type="entry name" value="SENSOR HISTIDINE KINASE"/>
    <property type="match status" value="1"/>
</dbReference>
<dbReference type="PRINTS" id="PR00344">
    <property type="entry name" value="BCTRLSENSOR"/>
</dbReference>
<dbReference type="InterPro" id="IPR029151">
    <property type="entry name" value="Sensor-like_sf"/>
</dbReference>
<keyword evidence="7" id="KW-0808">Transferase</keyword>
<dbReference type="EMBL" id="JTDB02000002">
    <property type="protein sequence ID" value="NLP61307.1"/>
    <property type="molecule type" value="Genomic_DNA"/>
</dbReference>
<dbReference type="OrthoDB" id="9772100at2"/>
<dbReference type="InterPro" id="IPR003661">
    <property type="entry name" value="HisK_dim/P_dom"/>
</dbReference>
<keyword evidence="12" id="KW-1133">Transmembrane helix</keyword>
<dbReference type="CDD" id="cd00082">
    <property type="entry name" value="HisKA"/>
    <property type="match status" value="1"/>
</dbReference>
<keyword evidence="10 18" id="KW-0418">Kinase</keyword>
<evidence type="ECO:0000256" key="4">
    <source>
        <dbReference type="ARBA" id="ARBA00022475"/>
    </source>
</evidence>
<evidence type="ECO:0000256" key="15">
    <source>
        <dbReference type="ARBA" id="ARBA00073143"/>
    </source>
</evidence>
<keyword evidence="8" id="KW-0812">Transmembrane</keyword>
<dbReference type="InterPro" id="IPR003594">
    <property type="entry name" value="HATPase_dom"/>
</dbReference>
<keyword evidence="19" id="KW-1185">Reference proteome</keyword>
<evidence type="ECO:0000259" key="17">
    <source>
        <dbReference type="PROSITE" id="PS50109"/>
    </source>
</evidence>
<dbReference type="EC" id="2.7.13.3" evidence="3"/>
<organism evidence="18 19">
    <name type="scientific">Paraburkholderia sacchari</name>
    <dbReference type="NCBI Taxonomy" id="159450"/>
    <lineage>
        <taxon>Bacteria</taxon>
        <taxon>Pseudomonadati</taxon>
        <taxon>Pseudomonadota</taxon>
        <taxon>Betaproteobacteria</taxon>
        <taxon>Burkholderiales</taxon>
        <taxon>Burkholderiaceae</taxon>
        <taxon>Paraburkholderia</taxon>
    </lineage>
</organism>
<evidence type="ECO:0000256" key="2">
    <source>
        <dbReference type="ARBA" id="ARBA00004429"/>
    </source>
</evidence>
<evidence type="ECO:0000256" key="11">
    <source>
        <dbReference type="ARBA" id="ARBA00022840"/>
    </source>
</evidence>
<evidence type="ECO:0000256" key="5">
    <source>
        <dbReference type="ARBA" id="ARBA00022519"/>
    </source>
</evidence>
<dbReference type="PIRSF" id="PIRSF036431">
    <property type="entry name" value="STHK_DctB"/>
    <property type="match status" value="1"/>
</dbReference>
<accession>A0A8T6Z846</accession>
<dbReference type="InterPro" id="IPR005467">
    <property type="entry name" value="His_kinase_dom"/>
</dbReference>
<dbReference type="Proteomes" id="UP000030460">
    <property type="component" value="Unassembled WGS sequence"/>
</dbReference>
<evidence type="ECO:0000256" key="16">
    <source>
        <dbReference type="SAM" id="Coils"/>
    </source>
</evidence>
<evidence type="ECO:0000313" key="19">
    <source>
        <dbReference type="Proteomes" id="UP000030460"/>
    </source>
</evidence>
<evidence type="ECO:0000256" key="9">
    <source>
        <dbReference type="ARBA" id="ARBA00022741"/>
    </source>
</evidence>
<keyword evidence="6" id="KW-0597">Phosphoprotein</keyword>
<keyword evidence="13" id="KW-0902">Two-component regulatory system</keyword>
<keyword evidence="11" id="KW-0067">ATP-binding</keyword>
<keyword evidence="14" id="KW-0472">Membrane</keyword>
<dbReference type="SMART" id="SM00388">
    <property type="entry name" value="HisKA"/>
    <property type="match status" value="1"/>
</dbReference>
<dbReference type="GO" id="GO:0000155">
    <property type="term" value="F:phosphorelay sensor kinase activity"/>
    <property type="evidence" value="ECO:0007669"/>
    <property type="project" value="InterPro"/>
</dbReference>
<feature type="domain" description="Histidine kinase" evidence="17">
    <location>
        <begin position="379"/>
        <end position="594"/>
    </location>
</feature>
<dbReference type="Pfam" id="PF00512">
    <property type="entry name" value="HisKA"/>
    <property type="match status" value="1"/>
</dbReference>
<sequence>MLAAGLVAVCTLAWSLAWQTGVDALRRNAAVRNDRTTAALKSTLERYESLPYLVGAHPLVQDVLADPKPDWVAQANRYLEDVNRHARATTTYIIRADGLCIAASNWRGPDSFVGVGYQFRPYFIEAAKGGVGRFFGIGTISHDPGYYISQPVRRNGKIVGVAVVKLNLEWFPGTDVSEPLLVTDDHGVIFLSSVNAWKYRTVRPLPADVVASIDETRQYARQDIAPLPVSVERVLEGGADIVRIGSGLRAPRYLETRRALGEPDWHLVTMSPVDPVQDAARNATIMTGFGYVSLCLLAFYWRMRRARVQEVLRSRAMLQKAYAMLNDRVAERTADLSQANERLQREVAERTRTEAELRATQDELIQASKLAALGQMAAGITHELNQPLAALRSFSDNTRVFLERGQYDVAHENLEAIGSLTERMGKIVNQLKLFVGRAKPKSQRSPVARALRNALGLLGKRLEGVSVVLTVSDGDAASVLLDVHNDYPELIAQCDDLRLEQVLINLIGNALDAVAATSAPRIAIDVRARPATIEIAVCDNGPGIPAEVMPRLFEPFFTTKEMGQGLGLGLAISSSIARDCGGTLAAYNAAEGGANCGGDVGADGGADRATNCAADGTTPGGACFVLTLRRTRVNAALATANEHTTPPANGMQH</sequence>
<evidence type="ECO:0000256" key="14">
    <source>
        <dbReference type="ARBA" id="ARBA00023136"/>
    </source>
</evidence>
<evidence type="ECO:0000256" key="8">
    <source>
        <dbReference type="ARBA" id="ARBA00022692"/>
    </source>
</evidence>
<keyword evidence="16" id="KW-0175">Coiled coil</keyword>
<dbReference type="Pfam" id="PF02518">
    <property type="entry name" value="HATPase_c"/>
    <property type="match status" value="1"/>
</dbReference>
<evidence type="ECO:0000256" key="10">
    <source>
        <dbReference type="ARBA" id="ARBA00022777"/>
    </source>
</evidence>
<dbReference type="Gene3D" id="1.10.287.130">
    <property type="match status" value="1"/>
</dbReference>
<evidence type="ECO:0000256" key="12">
    <source>
        <dbReference type="ARBA" id="ARBA00022989"/>
    </source>
</evidence>
<gene>
    <name evidence="18" type="ORF">NH14_009075</name>
</gene>
<dbReference type="SUPFAM" id="SSF47384">
    <property type="entry name" value="Homodimeric domain of signal transducing histidine kinase"/>
    <property type="match status" value="1"/>
</dbReference>
<evidence type="ECO:0000256" key="1">
    <source>
        <dbReference type="ARBA" id="ARBA00000085"/>
    </source>
</evidence>
<protein>
    <recommendedName>
        <fullName evidence="15">C4-dicarboxylate transport sensor protein DctB</fullName>
        <ecNumber evidence="3">2.7.13.3</ecNumber>
    </recommendedName>
</protein>
<dbReference type="GO" id="GO:0005886">
    <property type="term" value="C:plasma membrane"/>
    <property type="evidence" value="ECO:0007669"/>
    <property type="project" value="UniProtKB-SubCell"/>
</dbReference>
<dbReference type="FunFam" id="1.10.287.130:FF:000049">
    <property type="entry name" value="C4-dicarboxylate transport sensor protein DctB"/>
    <property type="match status" value="1"/>
</dbReference>
<keyword evidence="9" id="KW-0547">Nucleotide-binding</keyword>
<dbReference type="GO" id="GO:0005524">
    <property type="term" value="F:ATP binding"/>
    <property type="evidence" value="ECO:0007669"/>
    <property type="project" value="UniProtKB-KW"/>
</dbReference>
<feature type="coiled-coil region" evidence="16">
    <location>
        <begin position="326"/>
        <end position="363"/>
    </location>
</feature>
<proteinExistence type="predicted"/>
<evidence type="ECO:0000256" key="7">
    <source>
        <dbReference type="ARBA" id="ARBA00022679"/>
    </source>
</evidence>
<dbReference type="Gene3D" id="3.30.450.20">
    <property type="entry name" value="PAS domain"/>
    <property type="match status" value="2"/>
</dbReference>
<name>A0A8T6Z846_9BURK</name>
<dbReference type="SUPFAM" id="SSF103190">
    <property type="entry name" value="Sensory domain-like"/>
    <property type="match status" value="1"/>
</dbReference>
<keyword evidence="5" id="KW-0997">Cell inner membrane</keyword>
<dbReference type="PROSITE" id="PS50109">
    <property type="entry name" value="HIS_KIN"/>
    <property type="match status" value="1"/>
</dbReference>
<dbReference type="InterPro" id="IPR017055">
    <property type="entry name" value="Sig_transdc_His_kinase_DctB"/>
</dbReference>
<dbReference type="SUPFAM" id="SSF55874">
    <property type="entry name" value="ATPase domain of HSP90 chaperone/DNA topoisomerase II/histidine kinase"/>
    <property type="match status" value="1"/>
</dbReference>
<comment type="catalytic activity">
    <reaction evidence="1">
        <text>ATP + protein L-histidine = ADP + protein N-phospho-L-histidine.</text>
        <dbReference type="EC" id="2.7.13.3"/>
    </reaction>
</comment>
<dbReference type="InterPro" id="IPR036097">
    <property type="entry name" value="HisK_dim/P_sf"/>
</dbReference>
<dbReference type="Gene3D" id="3.30.565.10">
    <property type="entry name" value="Histidine kinase-like ATPase, C-terminal domain"/>
    <property type="match status" value="1"/>
</dbReference>
<dbReference type="InterPro" id="IPR004358">
    <property type="entry name" value="Sig_transdc_His_kin-like_C"/>
</dbReference>
<evidence type="ECO:0000256" key="13">
    <source>
        <dbReference type="ARBA" id="ARBA00023012"/>
    </source>
</evidence>